<reference evidence="1 2" key="1">
    <citation type="submission" date="2021-06" db="EMBL/GenBank/DDBJ databases">
        <title>Caerostris darwini draft genome.</title>
        <authorList>
            <person name="Kono N."/>
            <person name="Arakawa K."/>
        </authorList>
    </citation>
    <scope>NUCLEOTIDE SEQUENCE [LARGE SCALE GENOMIC DNA]</scope>
</reference>
<name>A0AAV4NC32_9ARAC</name>
<keyword evidence="2" id="KW-1185">Reference proteome</keyword>
<accession>A0AAV4NC32</accession>
<dbReference type="AlphaFoldDB" id="A0AAV4NC32"/>
<evidence type="ECO:0000313" key="2">
    <source>
        <dbReference type="Proteomes" id="UP001054837"/>
    </source>
</evidence>
<sequence length="81" mass="8916">MATDVLPQNAVFNGSYVTKLAGPFSAREGEVNFSMAPFWAPVFIATFIENEMEENGAVFSALLRILNLDSDLIRTSSLRCL</sequence>
<organism evidence="1 2">
    <name type="scientific">Caerostris darwini</name>
    <dbReference type="NCBI Taxonomy" id="1538125"/>
    <lineage>
        <taxon>Eukaryota</taxon>
        <taxon>Metazoa</taxon>
        <taxon>Ecdysozoa</taxon>
        <taxon>Arthropoda</taxon>
        <taxon>Chelicerata</taxon>
        <taxon>Arachnida</taxon>
        <taxon>Araneae</taxon>
        <taxon>Araneomorphae</taxon>
        <taxon>Entelegynae</taxon>
        <taxon>Araneoidea</taxon>
        <taxon>Araneidae</taxon>
        <taxon>Caerostris</taxon>
    </lineage>
</organism>
<proteinExistence type="predicted"/>
<protein>
    <submittedName>
        <fullName evidence="1">Uncharacterized protein</fullName>
    </submittedName>
</protein>
<evidence type="ECO:0000313" key="1">
    <source>
        <dbReference type="EMBL" id="GIX82213.1"/>
    </source>
</evidence>
<dbReference type="Proteomes" id="UP001054837">
    <property type="component" value="Unassembled WGS sequence"/>
</dbReference>
<dbReference type="EMBL" id="BPLQ01001492">
    <property type="protein sequence ID" value="GIX82213.1"/>
    <property type="molecule type" value="Genomic_DNA"/>
</dbReference>
<gene>
    <name evidence="1" type="ORF">CDAR_205031</name>
</gene>
<comment type="caution">
    <text evidence="1">The sequence shown here is derived from an EMBL/GenBank/DDBJ whole genome shotgun (WGS) entry which is preliminary data.</text>
</comment>